<dbReference type="Proteomes" id="UP001218188">
    <property type="component" value="Unassembled WGS sequence"/>
</dbReference>
<dbReference type="EMBL" id="JARJCM010000067">
    <property type="protein sequence ID" value="KAJ7033135.1"/>
    <property type="molecule type" value="Genomic_DNA"/>
</dbReference>
<organism evidence="1 2">
    <name type="scientific">Mycena alexandri</name>
    <dbReference type="NCBI Taxonomy" id="1745969"/>
    <lineage>
        <taxon>Eukaryota</taxon>
        <taxon>Fungi</taxon>
        <taxon>Dikarya</taxon>
        <taxon>Basidiomycota</taxon>
        <taxon>Agaricomycotina</taxon>
        <taxon>Agaricomycetes</taxon>
        <taxon>Agaricomycetidae</taxon>
        <taxon>Agaricales</taxon>
        <taxon>Marasmiineae</taxon>
        <taxon>Mycenaceae</taxon>
        <taxon>Mycena</taxon>
    </lineage>
</organism>
<dbReference type="AlphaFoldDB" id="A0AAD6ST13"/>
<name>A0AAD6ST13_9AGAR</name>
<comment type="caution">
    <text evidence="1">The sequence shown here is derived from an EMBL/GenBank/DDBJ whole genome shotgun (WGS) entry which is preliminary data.</text>
</comment>
<gene>
    <name evidence="1" type="ORF">C8F04DRAFT_1396181</name>
</gene>
<keyword evidence="2" id="KW-1185">Reference proteome</keyword>
<evidence type="ECO:0000313" key="2">
    <source>
        <dbReference type="Proteomes" id="UP001218188"/>
    </source>
</evidence>
<reference evidence="1" key="1">
    <citation type="submission" date="2023-03" db="EMBL/GenBank/DDBJ databases">
        <title>Massive genome expansion in bonnet fungi (Mycena s.s.) driven by repeated elements and novel gene families across ecological guilds.</title>
        <authorList>
            <consortium name="Lawrence Berkeley National Laboratory"/>
            <person name="Harder C.B."/>
            <person name="Miyauchi S."/>
            <person name="Viragh M."/>
            <person name="Kuo A."/>
            <person name="Thoen E."/>
            <person name="Andreopoulos B."/>
            <person name="Lu D."/>
            <person name="Skrede I."/>
            <person name="Drula E."/>
            <person name="Henrissat B."/>
            <person name="Morin E."/>
            <person name="Kohler A."/>
            <person name="Barry K."/>
            <person name="LaButti K."/>
            <person name="Morin E."/>
            <person name="Salamov A."/>
            <person name="Lipzen A."/>
            <person name="Mereny Z."/>
            <person name="Hegedus B."/>
            <person name="Baldrian P."/>
            <person name="Stursova M."/>
            <person name="Weitz H."/>
            <person name="Taylor A."/>
            <person name="Grigoriev I.V."/>
            <person name="Nagy L.G."/>
            <person name="Martin F."/>
            <person name="Kauserud H."/>
        </authorList>
    </citation>
    <scope>NUCLEOTIDE SEQUENCE</scope>
    <source>
        <strain evidence="1">CBHHK200</strain>
    </source>
</reference>
<accession>A0AAD6ST13</accession>
<protein>
    <submittedName>
        <fullName evidence="1">Uncharacterized protein</fullName>
    </submittedName>
</protein>
<evidence type="ECO:0000313" key="1">
    <source>
        <dbReference type="EMBL" id="KAJ7033135.1"/>
    </source>
</evidence>
<proteinExistence type="predicted"/>
<sequence>MALTETWDKAALAALLSPVPAGWPMPEGCSPECQYELTYEAPALRCTDLQPDQIDDGVNAIYRFAPRIFQDPPAAYLLAYDAESTSGGYKSSSYTCTLAYVPYLASNTEDGALINATGSVCTFYNATHVARTHCFNGTQESSVSVTDFRNPLNTTYRATGFTANLFTNSSQSGVLFSESSAFACDGGCARHASGGLSDYWAFCIFEPYNVKTLQATGNVNPGMNTTAAVINGNVSQADAMLSESVPSDRVRLRFGDETGRDPSIHGNPVFDIVPSTEKVHSFE</sequence>